<evidence type="ECO:0000313" key="3">
    <source>
        <dbReference type="Proteomes" id="UP001528823"/>
    </source>
</evidence>
<evidence type="ECO:0000256" key="1">
    <source>
        <dbReference type="SAM" id="SignalP"/>
    </source>
</evidence>
<feature type="chain" id="PRO_5045210360" evidence="1">
    <location>
        <begin position="24"/>
        <end position="120"/>
    </location>
</feature>
<evidence type="ECO:0000313" key="2">
    <source>
        <dbReference type="EMBL" id="MDE1461735.1"/>
    </source>
</evidence>
<sequence length="120" mass="13316">MKIKHFLKLIFSLLVLCSFPVFSYEWSGPYTIQAIEHIALGGGKSHLAIYVNEEVKTSCESANQKKAFIYTEQGRPSSWNGPWLMLASSAQALGSKVKLYLTGTCESHGAVMFGLRVIKE</sequence>
<dbReference type="Proteomes" id="UP001528823">
    <property type="component" value="Unassembled WGS sequence"/>
</dbReference>
<keyword evidence="3" id="KW-1185">Reference proteome</keyword>
<gene>
    <name evidence="2" type="ORF">ORQ98_07120</name>
</gene>
<name>A0ABT5U5U7_9GAMM</name>
<dbReference type="RefSeq" id="WP_274688096.1">
    <property type="nucleotide sequence ID" value="NZ_JAPMOU010000006.1"/>
</dbReference>
<organism evidence="2 3">
    <name type="scientific">Spartinivicinus poritis</name>
    <dbReference type="NCBI Taxonomy" id="2994640"/>
    <lineage>
        <taxon>Bacteria</taxon>
        <taxon>Pseudomonadati</taxon>
        <taxon>Pseudomonadota</taxon>
        <taxon>Gammaproteobacteria</taxon>
        <taxon>Oceanospirillales</taxon>
        <taxon>Zooshikellaceae</taxon>
        <taxon>Spartinivicinus</taxon>
    </lineage>
</organism>
<protein>
    <submittedName>
        <fullName evidence="2">Uncharacterized protein</fullName>
    </submittedName>
</protein>
<accession>A0ABT5U5U7</accession>
<feature type="signal peptide" evidence="1">
    <location>
        <begin position="1"/>
        <end position="23"/>
    </location>
</feature>
<reference evidence="2 3" key="1">
    <citation type="submission" date="2022-11" db="EMBL/GenBank/DDBJ databases">
        <title>Spartinivicinus poritis sp. nov., isolated from scleractinian coral Porites lutea.</title>
        <authorList>
            <person name="Zhang G."/>
            <person name="Cai L."/>
            <person name="Wei Q."/>
        </authorList>
    </citation>
    <scope>NUCLEOTIDE SEQUENCE [LARGE SCALE GENOMIC DNA]</scope>
    <source>
        <strain evidence="2 3">A2-2</strain>
    </source>
</reference>
<proteinExistence type="predicted"/>
<keyword evidence="1" id="KW-0732">Signal</keyword>
<comment type="caution">
    <text evidence="2">The sequence shown here is derived from an EMBL/GenBank/DDBJ whole genome shotgun (WGS) entry which is preliminary data.</text>
</comment>
<dbReference type="EMBL" id="JAPMOU010000006">
    <property type="protein sequence ID" value="MDE1461735.1"/>
    <property type="molecule type" value="Genomic_DNA"/>
</dbReference>